<feature type="transmembrane region" description="Helical" evidence="1">
    <location>
        <begin position="12"/>
        <end position="32"/>
    </location>
</feature>
<keyword evidence="1" id="KW-0812">Transmembrane</keyword>
<dbReference type="AlphaFoldDB" id="A0A0W8FEE7"/>
<comment type="caution">
    <text evidence="2">The sequence shown here is derived from an EMBL/GenBank/DDBJ whole genome shotgun (WGS) entry which is preliminary data.</text>
</comment>
<accession>A0A0W8FEE7</accession>
<organism evidence="2">
    <name type="scientific">hydrocarbon metagenome</name>
    <dbReference type="NCBI Taxonomy" id="938273"/>
    <lineage>
        <taxon>unclassified sequences</taxon>
        <taxon>metagenomes</taxon>
        <taxon>ecological metagenomes</taxon>
    </lineage>
</organism>
<reference evidence="2" key="1">
    <citation type="journal article" date="2015" name="Proc. Natl. Acad. Sci. U.S.A.">
        <title>Networks of energetic and metabolic interactions define dynamics in microbial communities.</title>
        <authorList>
            <person name="Embree M."/>
            <person name="Liu J.K."/>
            <person name="Al-Bassam M.M."/>
            <person name="Zengler K."/>
        </authorList>
    </citation>
    <scope>NUCLEOTIDE SEQUENCE</scope>
</reference>
<proteinExistence type="predicted"/>
<dbReference type="EMBL" id="LNQE01001308">
    <property type="protein sequence ID" value="KUG19264.1"/>
    <property type="molecule type" value="Genomic_DNA"/>
</dbReference>
<protein>
    <submittedName>
        <fullName evidence="2">Uncharacterized protein</fullName>
    </submittedName>
</protein>
<evidence type="ECO:0000313" key="2">
    <source>
        <dbReference type="EMBL" id="KUG19264.1"/>
    </source>
</evidence>
<feature type="transmembrane region" description="Helical" evidence="1">
    <location>
        <begin position="38"/>
        <end position="59"/>
    </location>
</feature>
<gene>
    <name evidence="2" type="ORF">ASZ90_011020</name>
</gene>
<sequence length="68" mass="7025">MKPDVSSAGAVLASLCIIAGGVLIGTWIFYGPLPHSRFILPVLAVLVVLGAGAIIHASWRGERGTAEK</sequence>
<keyword evidence="1" id="KW-0472">Membrane</keyword>
<name>A0A0W8FEE7_9ZZZZ</name>
<keyword evidence="1" id="KW-1133">Transmembrane helix</keyword>
<evidence type="ECO:0000256" key="1">
    <source>
        <dbReference type="SAM" id="Phobius"/>
    </source>
</evidence>